<feature type="transmembrane region" description="Helical" evidence="2">
    <location>
        <begin position="40"/>
        <end position="63"/>
    </location>
</feature>
<keyword evidence="2" id="KW-0472">Membrane</keyword>
<accession>A0A7W7FQA4</accession>
<evidence type="ECO:0000256" key="1">
    <source>
        <dbReference type="SAM" id="MobiDB-lite"/>
    </source>
</evidence>
<keyword evidence="2" id="KW-0812">Transmembrane</keyword>
<sequence>MRENQLIDDLRGLGGAEPPLGFDPDRVADTAAKLHKRRRALIGVSLGVTVAVAATAFSVSLLLPGEADGISVAAPTPTPWPTVTKSVLPQVPDPQVDLSRQKERLERELPGIIKKVKPDVQMTATTFDQYGGPNKWDYLANTVKFTAPDGQQSFNLHIYGKDAVIMQQLQLREQCAVVVDAQGKPQDDLAVKERRRCDRIPQPDGSTVVVKAGGVVEMSMAISAPGQKPAKPVQRGLNVYHFRIDGTVVQLFENPVDKHTEALTDEQLIRLVANPGLNLN</sequence>
<feature type="region of interest" description="Disordered" evidence="1">
    <location>
        <begin position="1"/>
        <end position="24"/>
    </location>
</feature>
<keyword evidence="4" id="KW-1185">Reference proteome</keyword>
<keyword evidence="2" id="KW-1133">Transmembrane helix</keyword>
<gene>
    <name evidence="3" type="ORF">HNR67_000839</name>
</gene>
<dbReference type="EMBL" id="JACHMH010000001">
    <property type="protein sequence ID" value="MBB4674721.1"/>
    <property type="molecule type" value="Genomic_DNA"/>
</dbReference>
<evidence type="ECO:0000256" key="2">
    <source>
        <dbReference type="SAM" id="Phobius"/>
    </source>
</evidence>
<evidence type="ECO:0000313" key="4">
    <source>
        <dbReference type="Proteomes" id="UP000533598"/>
    </source>
</evidence>
<protein>
    <submittedName>
        <fullName evidence="3">Uncharacterized protein</fullName>
    </submittedName>
</protein>
<organism evidence="3 4">
    <name type="scientific">Crossiella cryophila</name>
    <dbReference type="NCBI Taxonomy" id="43355"/>
    <lineage>
        <taxon>Bacteria</taxon>
        <taxon>Bacillati</taxon>
        <taxon>Actinomycetota</taxon>
        <taxon>Actinomycetes</taxon>
        <taxon>Pseudonocardiales</taxon>
        <taxon>Pseudonocardiaceae</taxon>
        <taxon>Crossiella</taxon>
    </lineage>
</organism>
<dbReference type="Proteomes" id="UP000533598">
    <property type="component" value="Unassembled WGS sequence"/>
</dbReference>
<proteinExistence type="predicted"/>
<dbReference type="RefSeq" id="WP_185000809.1">
    <property type="nucleotide sequence ID" value="NZ_BAAAUI010000024.1"/>
</dbReference>
<feature type="compositionally biased region" description="Basic and acidic residues" evidence="1">
    <location>
        <begin position="1"/>
        <end position="11"/>
    </location>
</feature>
<comment type="caution">
    <text evidence="3">The sequence shown here is derived from an EMBL/GenBank/DDBJ whole genome shotgun (WGS) entry which is preliminary data.</text>
</comment>
<evidence type="ECO:0000313" key="3">
    <source>
        <dbReference type="EMBL" id="MBB4674721.1"/>
    </source>
</evidence>
<reference evidence="3 4" key="1">
    <citation type="submission" date="2020-08" db="EMBL/GenBank/DDBJ databases">
        <title>Sequencing the genomes of 1000 actinobacteria strains.</title>
        <authorList>
            <person name="Klenk H.-P."/>
        </authorList>
    </citation>
    <scope>NUCLEOTIDE SEQUENCE [LARGE SCALE GENOMIC DNA]</scope>
    <source>
        <strain evidence="3 4">DSM 44230</strain>
    </source>
</reference>
<name>A0A7W7FQA4_9PSEU</name>
<dbReference type="AlphaFoldDB" id="A0A7W7FQA4"/>